<dbReference type="EMBL" id="PUHY01000014">
    <property type="protein sequence ID" value="PQO30425.1"/>
    <property type="molecule type" value="Genomic_DNA"/>
</dbReference>
<sequence length="134" mass="15111">MTCYRNTDLDLVSRDDLSDLAVALEKGGISPLHVTPSPNGFWYATFETDKQYTEPNPNILQMLDVINSLTESVQSLWATCIKREFNIGYDCGTDPWAFNQGLSTELLRRLAEVGASIRITLYPYRSESVPEELT</sequence>
<evidence type="ECO:0000313" key="1">
    <source>
        <dbReference type="EMBL" id="PQO30425.1"/>
    </source>
</evidence>
<evidence type="ECO:0000313" key="2">
    <source>
        <dbReference type="Proteomes" id="UP000238322"/>
    </source>
</evidence>
<evidence type="ECO:0008006" key="3">
    <source>
        <dbReference type="Google" id="ProtNLM"/>
    </source>
</evidence>
<dbReference type="Proteomes" id="UP000238322">
    <property type="component" value="Unassembled WGS sequence"/>
</dbReference>
<name>A0A2S8FE39_9BACT</name>
<comment type="caution">
    <text evidence="1">The sequence shown here is derived from an EMBL/GenBank/DDBJ whole genome shotgun (WGS) entry which is preliminary data.</text>
</comment>
<reference evidence="1 2" key="1">
    <citation type="submission" date="2018-02" db="EMBL/GenBank/DDBJ databases">
        <title>Comparative genomes isolates from brazilian mangrove.</title>
        <authorList>
            <person name="Araujo J.E."/>
            <person name="Taketani R.G."/>
            <person name="Silva M.C.P."/>
            <person name="Loureco M.V."/>
            <person name="Andreote F.D."/>
        </authorList>
    </citation>
    <scope>NUCLEOTIDE SEQUENCE [LARGE SCALE GENOMIC DNA]</scope>
    <source>
        <strain evidence="1 2">Hex-1 MGV</strain>
    </source>
</reference>
<protein>
    <recommendedName>
        <fullName evidence="3">DUF4279 domain-containing protein</fullName>
    </recommendedName>
</protein>
<proteinExistence type="predicted"/>
<organism evidence="1 2">
    <name type="scientific">Blastopirellula marina</name>
    <dbReference type="NCBI Taxonomy" id="124"/>
    <lineage>
        <taxon>Bacteria</taxon>
        <taxon>Pseudomonadati</taxon>
        <taxon>Planctomycetota</taxon>
        <taxon>Planctomycetia</taxon>
        <taxon>Pirellulales</taxon>
        <taxon>Pirellulaceae</taxon>
        <taxon>Blastopirellula</taxon>
    </lineage>
</organism>
<gene>
    <name evidence="1" type="ORF">C5Y83_23980</name>
</gene>
<accession>A0A2S8FE39</accession>
<dbReference type="AlphaFoldDB" id="A0A2S8FE39"/>